<dbReference type="GO" id="GO:0003871">
    <property type="term" value="F:5-methyltetrahydropteroyltriglutamate-homocysteine S-methyltransferase activity"/>
    <property type="evidence" value="ECO:0007669"/>
    <property type="project" value="InterPro"/>
</dbReference>
<dbReference type="SUPFAM" id="SSF51726">
    <property type="entry name" value="UROD/MetE-like"/>
    <property type="match status" value="1"/>
</dbReference>
<keyword evidence="2" id="KW-0808">Transferase</keyword>
<accession>A0A455T8K0</accession>
<dbReference type="Pfam" id="PF01717">
    <property type="entry name" value="Meth_synt_2"/>
    <property type="match status" value="1"/>
</dbReference>
<dbReference type="GO" id="GO:0009086">
    <property type="term" value="P:methionine biosynthetic process"/>
    <property type="evidence" value="ECO:0007669"/>
    <property type="project" value="InterPro"/>
</dbReference>
<evidence type="ECO:0000313" key="2">
    <source>
        <dbReference type="EMBL" id="BBH95776.1"/>
    </source>
</evidence>
<dbReference type="InterPro" id="IPR002629">
    <property type="entry name" value="Met_Synth_C/arc"/>
</dbReference>
<organism evidence="2">
    <name type="scientific">Thermogemmatispora argillosa</name>
    <dbReference type="NCBI Taxonomy" id="2045280"/>
    <lineage>
        <taxon>Bacteria</taxon>
        <taxon>Bacillati</taxon>
        <taxon>Chloroflexota</taxon>
        <taxon>Ktedonobacteria</taxon>
        <taxon>Thermogemmatisporales</taxon>
        <taxon>Thermogemmatisporaceae</taxon>
        <taxon>Thermogemmatispora</taxon>
    </lineage>
</organism>
<reference evidence="2" key="1">
    <citation type="submission" date="2018-12" db="EMBL/GenBank/DDBJ databases">
        <title>Novel natural products biosynthetic potential of the class Ktedonobacteria.</title>
        <authorList>
            <person name="Zheng Y."/>
            <person name="Saitou A."/>
            <person name="Wang C.M."/>
            <person name="Toyoda A."/>
            <person name="Minakuchi Y."/>
            <person name="Sekiguchi Y."/>
            <person name="Ueda K."/>
            <person name="Takano H."/>
            <person name="Sakai Y."/>
            <person name="Yokota A."/>
            <person name="Yabe S."/>
        </authorList>
    </citation>
    <scope>NUCLEOTIDE SEQUENCE</scope>
    <source>
        <strain evidence="2">A3-2</strain>
    </source>
</reference>
<keyword evidence="2" id="KW-0489">Methyltransferase</keyword>
<protein>
    <submittedName>
        <fullName evidence="2">5-methyltetrahydropteroyltriglutamate--homocystei ne S-methyltransferase</fullName>
    </submittedName>
</protein>
<dbReference type="GO" id="GO:0032259">
    <property type="term" value="P:methylation"/>
    <property type="evidence" value="ECO:0007669"/>
    <property type="project" value="UniProtKB-KW"/>
</dbReference>
<proteinExistence type="predicted"/>
<name>A0A455T8K0_9CHLR</name>
<dbReference type="PANTHER" id="PTHR43844:SF2">
    <property type="entry name" value="SYNTHASE, VITAMIN-B12 INDEPENDENT, PUTATIVE (AFU_ORTHOLOGUE AFUA_3G12060)-RELATED"/>
    <property type="match status" value="1"/>
</dbReference>
<dbReference type="CDD" id="cd03311">
    <property type="entry name" value="CIMS_C_terminal_like"/>
    <property type="match status" value="1"/>
</dbReference>
<sequence>MVYHSEVIGSLLRPPYLHQARQQLEEGSISPAEFKAIEDRAVDEAIALQEEAGIEVITDGEQRRYAFFGHLIEALDGFDKYGGWAIPFRDESGEELVMRRPVVVNRLRWRRSMCSEEWVYLRARKKHAGKVTMISAQQAAAYYDPEKSKGAYPTLDAYLADIVDISRREVEELIRLGCTYIQIDAPQYAALLDPQIREGYRQRGNDPEKLIDRCIELDNAIIDGHPGITFGLHICRGNNQSKFYASGDYEPIARIFQKTHFQRFLLEYDDARSGGFEPLRHMPEDRFVVLGLVTTKKPQLESRDELRRRIEEATRYIPLERLALSPQCGFASTIEGNRLSLEDQRRKLELVASVAREVWG</sequence>
<evidence type="ECO:0000259" key="1">
    <source>
        <dbReference type="Pfam" id="PF01717"/>
    </source>
</evidence>
<dbReference type="PANTHER" id="PTHR43844">
    <property type="entry name" value="METHIONINE SYNTHASE"/>
    <property type="match status" value="1"/>
</dbReference>
<dbReference type="EMBL" id="AP019377">
    <property type="protein sequence ID" value="BBH95776.1"/>
    <property type="molecule type" value="Genomic_DNA"/>
</dbReference>
<dbReference type="GO" id="GO:0008270">
    <property type="term" value="F:zinc ion binding"/>
    <property type="evidence" value="ECO:0007669"/>
    <property type="project" value="InterPro"/>
</dbReference>
<feature type="domain" description="Cobalamin-independent methionine synthase MetE C-terminal/archaeal" evidence="1">
    <location>
        <begin position="7"/>
        <end position="332"/>
    </location>
</feature>
<dbReference type="AlphaFoldDB" id="A0A455T8K0"/>
<gene>
    <name evidence="2" type="primary">metE_1</name>
    <name evidence="2" type="ORF">KTA_39750</name>
</gene>
<dbReference type="Gene3D" id="3.20.20.210">
    <property type="match status" value="1"/>
</dbReference>
<dbReference type="InterPro" id="IPR038071">
    <property type="entry name" value="UROD/MetE-like_sf"/>
</dbReference>